<evidence type="ECO:0000256" key="1">
    <source>
        <dbReference type="SAM" id="Phobius"/>
    </source>
</evidence>
<comment type="caution">
    <text evidence="2">The sequence shown here is derived from an EMBL/GenBank/DDBJ whole genome shotgun (WGS) entry which is preliminary data.</text>
</comment>
<keyword evidence="1" id="KW-1133">Transmembrane helix</keyword>
<keyword evidence="1" id="KW-0472">Membrane</keyword>
<keyword evidence="1" id="KW-0812">Transmembrane</keyword>
<evidence type="ECO:0000313" key="3">
    <source>
        <dbReference type="Proteomes" id="UP000541610"/>
    </source>
</evidence>
<feature type="transmembrane region" description="Helical" evidence="1">
    <location>
        <begin position="40"/>
        <end position="60"/>
    </location>
</feature>
<dbReference type="EMBL" id="JABANP010000085">
    <property type="protein sequence ID" value="KAF4691093.1"/>
    <property type="molecule type" value="Genomic_DNA"/>
</dbReference>
<dbReference type="Proteomes" id="UP000541610">
    <property type="component" value="Unassembled WGS sequence"/>
</dbReference>
<gene>
    <name evidence="2" type="ORF">FOZ60_016196</name>
</gene>
<protein>
    <submittedName>
        <fullName evidence="2">Uncharacterized protein</fullName>
    </submittedName>
</protein>
<proteinExistence type="predicted"/>
<feature type="transmembrane region" description="Helical" evidence="1">
    <location>
        <begin position="9"/>
        <end position="28"/>
    </location>
</feature>
<evidence type="ECO:0000313" key="2">
    <source>
        <dbReference type="EMBL" id="KAF4691093.1"/>
    </source>
</evidence>
<accession>A0A7J6P4P2</accession>
<sequence length="204" mass="22675">MLDLHRVKFYLKISRPIIWFNIVPYYLLPLGGRLDLLATWRFWLGLLYFTFPVSIMMFGINDMADTDVDKYNPLGHLPSPVTQIGGENILRSLPGDITYRNYQPGDDLSLIVDLKSVGQKVGWVVTLVVLKIRVSFTPVFTVVGIVQMIVPGKHLSAQDRNAICGDSDPEKFTFLAGRQLVVLPCAASPAALGHPKETSDISTS</sequence>
<dbReference type="AlphaFoldDB" id="A0A7J6P4P2"/>
<dbReference type="OrthoDB" id="2753389at2759"/>
<organism evidence="2 3">
    <name type="scientific">Perkinsus olseni</name>
    <name type="common">Perkinsus atlanticus</name>
    <dbReference type="NCBI Taxonomy" id="32597"/>
    <lineage>
        <taxon>Eukaryota</taxon>
        <taxon>Sar</taxon>
        <taxon>Alveolata</taxon>
        <taxon>Perkinsozoa</taxon>
        <taxon>Perkinsea</taxon>
        <taxon>Perkinsida</taxon>
        <taxon>Perkinsidae</taxon>
        <taxon>Perkinsus</taxon>
    </lineage>
</organism>
<reference evidence="2 3" key="1">
    <citation type="submission" date="2020-04" db="EMBL/GenBank/DDBJ databases">
        <title>Perkinsus olseni comparative genomics.</title>
        <authorList>
            <person name="Bogema D.R."/>
        </authorList>
    </citation>
    <scope>NUCLEOTIDE SEQUENCE [LARGE SCALE GENOMIC DNA]</scope>
    <source>
        <strain evidence="2">00978-12</strain>
    </source>
</reference>
<name>A0A7J6P4P2_PEROL</name>